<dbReference type="AlphaFoldDB" id="A0A2S6HF70"/>
<accession>A0A2S6HF70</accession>
<dbReference type="EMBL" id="PTIZ01000004">
    <property type="protein sequence ID" value="PPK76112.1"/>
    <property type="molecule type" value="Genomic_DNA"/>
</dbReference>
<dbReference type="SUPFAM" id="SSF141371">
    <property type="entry name" value="PilZ domain-like"/>
    <property type="match status" value="1"/>
</dbReference>
<protein>
    <submittedName>
        <fullName evidence="2">PilZ domain-containing protein</fullName>
    </submittedName>
</protein>
<dbReference type="Pfam" id="PF07238">
    <property type="entry name" value="PilZ"/>
    <property type="match status" value="1"/>
</dbReference>
<dbReference type="RefSeq" id="WP_006893404.1">
    <property type="nucleotide sequence ID" value="NZ_PTIZ01000004.1"/>
</dbReference>
<organism evidence="2 3">
    <name type="scientific">Methylobacter tundripaludum</name>
    <dbReference type="NCBI Taxonomy" id="173365"/>
    <lineage>
        <taxon>Bacteria</taxon>
        <taxon>Pseudomonadati</taxon>
        <taxon>Pseudomonadota</taxon>
        <taxon>Gammaproteobacteria</taxon>
        <taxon>Methylococcales</taxon>
        <taxon>Methylococcaceae</taxon>
        <taxon>Methylobacter</taxon>
    </lineage>
</organism>
<evidence type="ECO:0000313" key="2">
    <source>
        <dbReference type="EMBL" id="PPK76112.1"/>
    </source>
</evidence>
<reference evidence="2 3" key="1">
    <citation type="submission" date="2018-02" db="EMBL/GenBank/DDBJ databases">
        <title>Subsurface microbial communities from deep shales in Ohio and West Virginia, USA.</title>
        <authorList>
            <person name="Wrighton K."/>
        </authorList>
    </citation>
    <scope>NUCLEOTIDE SEQUENCE [LARGE SCALE GENOMIC DNA]</scope>
    <source>
        <strain evidence="2 3">OWC-DMM</strain>
    </source>
</reference>
<dbReference type="Gene3D" id="2.40.10.220">
    <property type="entry name" value="predicted glycosyltransferase like domains"/>
    <property type="match status" value="1"/>
</dbReference>
<proteinExistence type="predicted"/>
<gene>
    <name evidence="2" type="ORF">B0F87_104204</name>
</gene>
<evidence type="ECO:0000259" key="1">
    <source>
        <dbReference type="Pfam" id="PF07238"/>
    </source>
</evidence>
<feature type="domain" description="PilZ" evidence="1">
    <location>
        <begin position="109"/>
        <end position="196"/>
    </location>
</feature>
<dbReference type="GO" id="GO:0035438">
    <property type="term" value="F:cyclic-di-GMP binding"/>
    <property type="evidence" value="ECO:0007669"/>
    <property type="project" value="InterPro"/>
</dbReference>
<name>A0A2S6HF70_9GAMM</name>
<dbReference type="OMA" id="FYARHAY"/>
<comment type="caution">
    <text evidence="2">The sequence shown here is derived from an EMBL/GenBank/DDBJ whole genome shotgun (WGS) entry which is preliminary data.</text>
</comment>
<dbReference type="Proteomes" id="UP000240010">
    <property type="component" value="Unassembled WGS sequence"/>
</dbReference>
<sequence length="206" mass="23279">MNLDLNRPYRKNLTSHGLIYMGGEEQEIIIKDISLTGVLAELKCDQASPKDAKDIFNMLSASTTIDLYLPEMRLAGEAEVVRVDMLNNHILLALEFRNITYDVDNQLYKRKVYRKNMTVPGRILLNGEYHEFHTVNASVDGLMINLAESIAVDAGEITVFEIERLALEGEIKVIWAERTADGGILLGLQYVHMEKTVIKGVPRFAR</sequence>
<dbReference type="InterPro" id="IPR009875">
    <property type="entry name" value="PilZ_domain"/>
</dbReference>
<evidence type="ECO:0000313" key="3">
    <source>
        <dbReference type="Proteomes" id="UP000240010"/>
    </source>
</evidence>